<name>A0A0P4VX34_SCYOL</name>
<dbReference type="PANTHER" id="PTHR10357">
    <property type="entry name" value="ALPHA-AMYLASE FAMILY MEMBER"/>
    <property type="match status" value="1"/>
</dbReference>
<evidence type="ECO:0000259" key="1">
    <source>
        <dbReference type="Pfam" id="PF00128"/>
    </source>
</evidence>
<accession>A0A0P4VX34</accession>
<dbReference type="InterPro" id="IPR017853">
    <property type="entry name" value="GH"/>
</dbReference>
<dbReference type="SUPFAM" id="SSF51445">
    <property type="entry name" value="(Trans)glycosidases"/>
    <property type="match status" value="1"/>
</dbReference>
<dbReference type="Pfam" id="PF00128">
    <property type="entry name" value="Alpha-amylase"/>
    <property type="match status" value="1"/>
</dbReference>
<dbReference type="EMBL" id="GDRN01106885">
    <property type="protein sequence ID" value="JAI57515.1"/>
    <property type="molecule type" value="Transcribed_RNA"/>
</dbReference>
<proteinExistence type="predicted"/>
<reference evidence="2" key="1">
    <citation type="submission" date="2015-09" db="EMBL/GenBank/DDBJ databases">
        <title>Scylla olivacea transcriptome.</title>
        <authorList>
            <person name="Ikhwanuddin M."/>
        </authorList>
    </citation>
    <scope>NUCLEOTIDE SEQUENCE</scope>
</reference>
<feature type="domain" description="Glycosyl hydrolase family 13 catalytic" evidence="1">
    <location>
        <begin position="1"/>
        <end position="110"/>
    </location>
</feature>
<dbReference type="Gene3D" id="3.20.20.80">
    <property type="entry name" value="Glycosidases"/>
    <property type="match status" value="1"/>
</dbReference>
<sequence>MMVEVFADTVEEVMKYYGSEEDPLADFPFNFFLIDNFHGQEDLSGESLMATVSLWLDNLPAGKWPNWVLGNHNNNRVSSRLGTDLIDALNMMALLLPGTPVTYYGEEIGEGCSGKAAVRAMPAPLPTFAFCGVCRALPQPG</sequence>
<dbReference type="PANTHER" id="PTHR10357:SF179">
    <property type="entry name" value="NEUTRAL AND BASIC AMINO ACID TRANSPORT PROTEIN RBAT"/>
    <property type="match status" value="1"/>
</dbReference>
<dbReference type="GO" id="GO:0005975">
    <property type="term" value="P:carbohydrate metabolic process"/>
    <property type="evidence" value="ECO:0007669"/>
    <property type="project" value="InterPro"/>
</dbReference>
<evidence type="ECO:0000313" key="2">
    <source>
        <dbReference type="EMBL" id="JAI57515.1"/>
    </source>
</evidence>
<dbReference type="AlphaFoldDB" id="A0A0P4VX34"/>
<organism evidence="2">
    <name type="scientific">Scylla olivacea</name>
    <name type="common">Orange mud crab</name>
    <name type="synonym">Cancer olivacea</name>
    <dbReference type="NCBI Taxonomy" id="85551"/>
    <lineage>
        <taxon>Eukaryota</taxon>
        <taxon>Metazoa</taxon>
        <taxon>Ecdysozoa</taxon>
        <taxon>Arthropoda</taxon>
        <taxon>Crustacea</taxon>
        <taxon>Multicrustacea</taxon>
        <taxon>Malacostraca</taxon>
        <taxon>Eumalacostraca</taxon>
        <taxon>Eucarida</taxon>
        <taxon>Decapoda</taxon>
        <taxon>Pleocyemata</taxon>
        <taxon>Brachyura</taxon>
        <taxon>Eubrachyura</taxon>
        <taxon>Portunoidea</taxon>
        <taxon>Portunidae</taxon>
        <taxon>Portuninae</taxon>
        <taxon>Scylla</taxon>
    </lineage>
</organism>
<dbReference type="InterPro" id="IPR006047">
    <property type="entry name" value="GH13_cat_dom"/>
</dbReference>
<protein>
    <recommendedName>
        <fullName evidence="1">Glycosyl hydrolase family 13 catalytic domain-containing protein</fullName>
    </recommendedName>
</protein>